<reference evidence="8 9" key="1">
    <citation type="journal article" date="2022" name="bioRxiv">
        <title>Ecology and evolution of chlamydial symbionts of arthropods.</title>
        <authorList>
            <person name="Halter T."/>
            <person name="Koestlbacher S."/>
            <person name="Collingro A."/>
            <person name="Sixt B.S."/>
            <person name="Toenshoff E.R."/>
            <person name="Hendrickx F."/>
            <person name="Kostanjsek R."/>
            <person name="Horn M."/>
        </authorList>
    </citation>
    <scope>NUCLEOTIDE SEQUENCE [LARGE SCALE GENOMIC DNA]</scope>
    <source>
        <strain evidence="8">W744xW776</strain>
    </source>
</reference>
<evidence type="ECO:0000313" key="8">
    <source>
        <dbReference type="EMBL" id="QYF48172.1"/>
    </source>
</evidence>
<keyword evidence="2 5" id="KW-0689">Ribosomal protein</keyword>
<proteinExistence type="inferred from homology"/>
<dbReference type="NCBIfam" id="TIGR01011">
    <property type="entry name" value="rpsB_bact"/>
    <property type="match status" value="1"/>
</dbReference>
<dbReference type="PROSITE" id="PS00962">
    <property type="entry name" value="RIBOSOMAL_S2_1"/>
    <property type="match status" value="1"/>
</dbReference>
<dbReference type="InterPro" id="IPR023591">
    <property type="entry name" value="Ribosomal_uS2_flav_dom_sf"/>
</dbReference>
<evidence type="ECO:0000256" key="7">
    <source>
        <dbReference type="SAM" id="MobiDB-lite"/>
    </source>
</evidence>
<dbReference type="PROSITE" id="PS00963">
    <property type="entry name" value="RIBOSOMAL_S2_2"/>
    <property type="match status" value="1"/>
</dbReference>
<dbReference type="PANTHER" id="PTHR12534:SF0">
    <property type="entry name" value="SMALL RIBOSOMAL SUBUNIT PROTEIN US2M"/>
    <property type="match status" value="1"/>
</dbReference>
<dbReference type="Pfam" id="PF00318">
    <property type="entry name" value="Ribosomal_S2"/>
    <property type="match status" value="1"/>
</dbReference>
<comment type="similarity">
    <text evidence="1 5 6">Belongs to the universal ribosomal protein uS2 family.</text>
</comment>
<keyword evidence="3 5" id="KW-0687">Ribonucleoprotein</keyword>
<organism evidence="8 9">
    <name type="scientific">Candidatus Rhabdochlamydia oedothoracis</name>
    <dbReference type="NCBI Taxonomy" id="2720720"/>
    <lineage>
        <taxon>Bacteria</taxon>
        <taxon>Pseudomonadati</taxon>
        <taxon>Chlamydiota</taxon>
        <taxon>Chlamydiia</taxon>
        <taxon>Parachlamydiales</taxon>
        <taxon>Candidatus Rhabdochlamydiaceae</taxon>
        <taxon>Candidatus Rhabdochlamydia</taxon>
    </lineage>
</organism>
<dbReference type="EMBL" id="CP075587">
    <property type="protein sequence ID" value="QYF48172.1"/>
    <property type="molecule type" value="Genomic_DNA"/>
</dbReference>
<dbReference type="Gene3D" id="3.40.50.10490">
    <property type="entry name" value="Glucose-6-phosphate isomerase like protein, domain 1"/>
    <property type="match status" value="1"/>
</dbReference>
<dbReference type="PRINTS" id="PR00395">
    <property type="entry name" value="RIBOSOMALS2"/>
</dbReference>
<protein>
    <recommendedName>
        <fullName evidence="4 5">Small ribosomal subunit protein uS2</fullName>
    </recommendedName>
</protein>
<keyword evidence="9" id="KW-1185">Reference proteome</keyword>
<dbReference type="InterPro" id="IPR001865">
    <property type="entry name" value="Ribosomal_uS2"/>
</dbReference>
<evidence type="ECO:0000256" key="1">
    <source>
        <dbReference type="ARBA" id="ARBA00006242"/>
    </source>
</evidence>
<evidence type="ECO:0000256" key="6">
    <source>
        <dbReference type="RuleBase" id="RU003631"/>
    </source>
</evidence>
<dbReference type="CDD" id="cd01425">
    <property type="entry name" value="RPS2"/>
    <property type="match status" value="1"/>
</dbReference>
<gene>
    <name evidence="5" type="primary">rpsB</name>
    <name evidence="8" type="ORF">RHABOEDO_000283</name>
</gene>
<accession>A0ABX8V0Z0</accession>
<dbReference type="InterPro" id="IPR005706">
    <property type="entry name" value="Ribosomal_uS2_bac/mit/plastid"/>
</dbReference>
<sequence>MPSSHKGQSLEQQEQYKEVTIKTLLESGAHFGHQRHRWNPKMKRFIFEERNGIYIIDLSKTLQQIRNAIQVVMNTVSKRKSILFVGTKKQAKNLIRECAKQCGEFYVCERWLGGTLTNLTTIRQSIKKLERIEKKIALSADDLTKKELSLLTKDQIKLDRNFSGVRSMRKPPGLLIVVDPSREHIAVAEAKKLGVPVMALVDTNCNPDPIDYIIACNDDALKSIKLILEALTQAILQRKQELKLTTAKEDVEEEIPSKEEQEGAK</sequence>
<evidence type="ECO:0000256" key="3">
    <source>
        <dbReference type="ARBA" id="ARBA00023274"/>
    </source>
</evidence>
<evidence type="ECO:0000313" key="9">
    <source>
        <dbReference type="Proteomes" id="UP000826014"/>
    </source>
</evidence>
<dbReference type="GO" id="GO:0005840">
    <property type="term" value="C:ribosome"/>
    <property type="evidence" value="ECO:0007669"/>
    <property type="project" value="UniProtKB-KW"/>
</dbReference>
<dbReference type="HAMAP" id="MF_00291_B">
    <property type="entry name" value="Ribosomal_uS2_B"/>
    <property type="match status" value="1"/>
</dbReference>
<dbReference type="Gene3D" id="1.10.287.610">
    <property type="entry name" value="Helix hairpin bin"/>
    <property type="match status" value="1"/>
</dbReference>
<dbReference type="SUPFAM" id="SSF52313">
    <property type="entry name" value="Ribosomal protein S2"/>
    <property type="match status" value="1"/>
</dbReference>
<evidence type="ECO:0000256" key="4">
    <source>
        <dbReference type="ARBA" id="ARBA00035256"/>
    </source>
</evidence>
<dbReference type="PANTHER" id="PTHR12534">
    <property type="entry name" value="30S RIBOSOMAL PROTEIN S2 PROKARYOTIC AND ORGANELLAR"/>
    <property type="match status" value="1"/>
</dbReference>
<evidence type="ECO:0000256" key="2">
    <source>
        <dbReference type="ARBA" id="ARBA00022980"/>
    </source>
</evidence>
<evidence type="ECO:0000256" key="5">
    <source>
        <dbReference type="HAMAP-Rule" id="MF_00291"/>
    </source>
</evidence>
<name>A0ABX8V0Z0_9BACT</name>
<dbReference type="InterPro" id="IPR018130">
    <property type="entry name" value="Ribosomal_uS2_CS"/>
</dbReference>
<feature type="region of interest" description="Disordered" evidence="7">
    <location>
        <begin position="245"/>
        <end position="265"/>
    </location>
</feature>
<dbReference type="Proteomes" id="UP000826014">
    <property type="component" value="Chromosome"/>
</dbReference>